<feature type="region of interest" description="Disordered" evidence="3">
    <location>
        <begin position="219"/>
        <end position="242"/>
    </location>
</feature>
<dbReference type="Gene3D" id="1.20.80.10">
    <property type="match status" value="1"/>
</dbReference>
<dbReference type="InterPro" id="IPR000582">
    <property type="entry name" value="Acyl-CoA-binding_protein"/>
</dbReference>
<dbReference type="GO" id="GO:0000062">
    <property type="term" value="F:fatty-acyl-CoA binding"/>
    <property type="evidence" value="ECO:0007669"/>
    <property type="project" value="InterPro"/>
</dbReference>
<feature type="region of interest" description="Disordered" evidence="3">
    <location>
        <begin position="365"/>
        <end position="384"/>
    </location>
</feature>
<dbReference type="OrthoDB" id="71307at2759"/>
<feature type="compositionally biased region" description="Basic and acidic residues" evidence="3">
    <location>
        <begin position="446"/>
        <end position="458"/>
    </location>
</feature>
<accession>A0A8S0PE99</accession>
<feature type="domain" description="ACB" evidence="4">
    <location>
        <begin position="268"/>
        <end position="363"/>
    </location>
</feature>
<evidence type="ECO:0000313" key="5">
    <source>
        <dbReference type="EMBL" id="CAA2944868.1"/>
    </source>
</evidence>
<dbReference type="InterPro" id="IPR014352">
    <property type="entry name" value="FERM/acyl-CoA-bd_prot_sf"/>
</dbReference>
<comment type="caution">
    <text evidence="5">The sequence shown here is derived from an EMBL/GenBank/DDBJ whole genome shotgun (WGS) entry which is preliminary data.</text>
</comment>
<keyword evidence="2" id="KW-0446">Lipid-binding</keyword>
<feature type="compositionally biased region" description="Polar residues" evidence="3">
    <location>
        <begin position="373"/>
        <end position="383"/>
    </location>
</feature>
<evidence type="ECO:0000256" key="1">
    <source>
        <dbReference type="ARBA" id="ARBA00005567"/>
    </source>
</evidence>
<reference evidence="5 6" key="1">
    <citation type="submission" date="2019-12" db="EMBL/GenBank/DDBJ databases">
        <authorList>
            <person name="Alioto T."/>
            <person name="Alioto T."/>
            <person name="Gomez Garrido J."/>
        </authorList>
    </citation>
    <scope>NUCLEOTIDE SEQUENCE [LARGE SCALE GENOMIC DNA]</scope>
</reference>
<dbReference type="Pfam" id="PF00887">
    <property type="entry name" value="ACBP"/>
    <property type="match status" value="1"/>
</dbReference>
<dbReference type="EMBL" id="CACTIH010000057">
    <property type="protein sequence ID" value="CAA2944868.1"/>
    <property type="molecule type" value="Genomic_DNA"/>
</dbReference>
<name>A0A8S0PE99_OLEEU</name>
<gene>
    <name evidence="5" type="ORF">OLEA9_A042122</name>
</gene>
<dbReference type="PANTHER" id="PTHR23310:SF105">
    <property type="entry name" value="ACYL-COA-BINDING DOMAIN-CONTAINING PROTEIN 5"/>
    <property type="match status" value="1"/>
</dbReference>
<evidence type="ECO:0000256" key="3">
    <source>
        <dbReference type="SAM" id="MobiDB-lite"/>
    </source>
</evidence>
<dbReference type="GO" id="GO:0006631">
    <property type="term" value="P:fatty acid metabolic process"/>
    <property type="evidence" value="ECO:0007669"/>
    <property type="project" value="TreeGrafter"/>
</dbReference>
<comment type="similarity">
    <text evidence="1">Belongs to the ACBP family.</text>
</comment>
<keyword evidence="6" id="KW-1185">Reference proteome</keyword>
<sequence length="458" mass="51181">MDFFQELVLTAFLAFVFSLAIMKFVSLAFSNSSDDGKTAIFSVEEAKLVNGLKVGRTKSKKRVKFADDVVIKKIDQYQGEKGFINLGLCLDESVGEVIVKEKSEDEKIAKMVDQFEGEEELNRDSEIKISGMMQDTVDEDKRSKYIGMLIEKTDEGHEIREICSEISREKKNGEELKNRDVDTNEGHEIGEICGEKEDTLVSGGLEGVIFRAKKNGEELENHDVETDQKEGNGNGGLGGNDELIKGDVEDENFDDEDDDWEGIERSDLDKVFAEAVNYVEYGGKGKRKDNDRLAKLQSNVQMQLYGLHKVAVEGPCHEPQPMALKVSSRAKWNAWQSLGSMNQEAAMEQYIKILSDIVPGWMQNYSADDDMQGSGTPSNSNSQLREDERLVMDFKFTIACGRISGSMLNFHLDIHVSLLVVSFIFRKEELNSVTDKGDPGMGANSTEKEKNGKDQVSP</sequence>
<dbReference type="InterPro" id="IPR035984">
    <property type="entry name" value="Acyl-CoA-binding_sf"/>
</dbReference>
<dbReference type="PANTHER" id="PTHR23310">
    <property type="entry name" value="ACYL-COA-BINDING PROTEIN, ACBP"/>
    <property type="match status" value="1"/>
</dbReference>
<organism evidence="5 6">
    <name type="scientific">Olea europaea subsp. europaea</name>
    <dbReference type="NCBI Taxonomy" id="158383"/>
    <lineage>
        <taxon>Eukaryota</taxon>
        <taxon>Viridiplantae</taxon>
        <taxon>Streptophyta</taxon>
        <taxon>Embryophyta</taxon>
        <taxon>Tracheophyta</taxon>
        <taxon>Spermatophyta</taxon>
        <taxon>Magnoliopsida</taxon>
        <taxon>eudicotyledons</taxon>
        <taxon>Gunneridae</taxon>
        <taxon>Pentapetalae</taxon>
        <taxon>asterids</taxon>
        <taxon>lamiids</taxon>
        <taxon>Lamiales</taxon>
        <taxon>Oleaceae</taxon>
        <taxon>Oleeae</taxon>
        <taxon>Olea</taxon>
    </lineage>
</organism>
<protein>
    <submittedName>
        <fullName evidence="5">Acyl- -binding domain-containing 3-like</fullName>
    </submittedName>
</protein>
<proteinExistence type="inferred from homology"/>
<dbReference type="PROSITE" id="PS51228">
    <property type="entry name" value="ACB_2"/>
    <property type="match status" value="1"/>
</dbReference>
<dbReference type="Gramene" id="OE9A042122T5">
    <property type="protein sequence ID" value="OE9A042122C5"/>
    <property type="gene ID" value="OE9A042122"/>
</dbReference>
<evidence type="ECO:0000259" key="4">
    <source>
        <dbReference type="PROSITE" id="PS51228"/>
    </source>
</evidence>
<dbReference type="SUPFAM" id="SSF47027">
    <property type="entry name" value="Acyl-CoA binding protein"/>
    <property type="match status" value="1"/>
</dbReference>
<dbReference type="AlphaFoldDB" id="A0A8S0PE99"/>
<feature type="region of interest" description="Disordered" evidence="3">
    <location>
        <begin position="433"/>
        <end position="458"/>
    </location>
</feature>
<dbReference type="Proteomes" id="UP000594638">
    <property type="component" value="Unassembled WGS sequence"/>
</dbReference>
<feature type="compositionally biased region" description="Basic and acidic residues" evidence="3">
    <location>
        <begin position="219"/>
        <end position="230"/>
    </location>
</feature>
<evidence type="ECO:0000256" key="2">
    <source>
        <dbReference type="ARBA" id="ARBA00023121"/>
    </source>
</evidence>
<evidence type="ECO:0000313" key="6">
    <source>
        <dbReference type="Proteomes" id="UP000594638"/>
    </source>
</evidence>